<protein>
    <submittedName>
        <fullName evidence="1">Uncharacterized protein</fullName>
    </submittedName>
</protein>
<dbReference type="EMBL" id="JANAWD010000267">
    <property type="protein sequence ID" value="KAJ3482561.1"/>
    <property type="molecule type" value="Genomic_DNA"/>
</dbReference>
<name>A0AAD5V028_9APHY</name>
<dbReference type="Proteomes" id="UP001212997">
    <property type="component" value="Unassembled WGS sequence"/>
</dbReference>
<keyword evidence="2" id="KW-1185">Reference proteome</keyword>
<comment type="caution">
    <text evidence="1">The sequence shown here is derived from an EMBL/GenBank/DDBJ whole genome shotgun (WGS) entry which is preliminary data.</text>
</comment>
<evidence type="ECO:0000313" key="2">
    <source>
        <dbReference type="Proteomes" id="UP001212997"/>
    </source>
</evidence>
<dbReference type="AlphaFoldDB" id="A0AAD5V028"/>
<gene>
    <name evidence="1" type="ORF">NLI96_g6892</name>
</gene>
<proteinExistence type="predicted"/>
<sequence length="164" mass="17578">MSSQTPKIDSDTPEGLVTESELCLLFSEVGVGPTPDATSPGVIPVDFDLEGALRDVGSIPQRPPSAWLTWKPGELKSWVSRKNTNIKAHLLNLDISSLRAYKGAYRAPGVPALKTIKTMNALLAKLRLIDWDGIIPELLVDAQDRIIAVLGGQPNGSRLGLVSA</sequence>
<accession>A0AAD5V028</accession>
<organism evidence="1 2">
    <name type="scientific">Meripilus lineatus</name>
    <dbReference type="NCBI Taxonomy" id="2056292"/>
    <lineage>
        <taxon>Eukaryota</taxon>
        <taxon>Fungi</taxon>
        <taxon>Dikarya</taxon>
        <taxon>Basidiomycota</taxon>
        <taxon>Agaricomycotina</taxon>
        <taxon>Agaricomycetes</taxon>
        <taxon>Polyporales</taxon>
        <taxon>Meripilaceae</taxon>
        <taxon>Meripilus</taxon>
    </lineage>
</organism>
<reference evidence="1" key="1">
    <citation type="submission" date="2022-07" db="EMBL/GenBank/DDBJ databases">
        <title>Genome Sequence of Physisporinus lineatus.</title>
        <authorList>
            <person name="Buettner E."/>
        </authorList>
    </citation>
    <scope>NUCLEOTIDE SEQUENCE</scope>
    <source>
        <strain evidence="1">VT162</strain>
    </source>
</reference>
<evidence type="ECO:0000313" key="1">
    <source>
        <dbReference type="EMBL" id="KAJ3482561.1"/>
    </source>
</evidence>